<gene>
    <name evidence="9" type="ORF">H8707_08255</name>
</gene>
<keyword evidence="3" id="KW-0813">Transport</keyword>
<reference evidence="9" key="1">
    <citation type="submission" date="2020-08" db="EMBL/GenBank/DDBJ databases">
        <title>Genome public.</title>
        <authorList>
            <person name="Liu C."/>
            <person name="Sun Q."/>
        </authorList>
    </citation>
    <scope>NUCLEOTIDE SEQUENCE</scope>
    <source>
        <strain evidence="9">BX21</strain>
    </source>
</reference>
<keyword evidence="10" id="KW-1185">Reference proteome</keyword>
<protein>
    <submittedName>
        <fullName evidence="9">ABC transporter ATP-binding protein</fullName>
    </submittedName>
</protein>
<comment type="similarity">
    <text evidence="2">Belongs to the ABC transporter superfamily.</text>
</comment>
<keyword evidence="6 9" id="KW-0067">ATP-binding</keyword>
<dbReference type="Pfam" id="PF08352">
    <property type="entry name" value="oligo_HPY"/>
    <property type="match status" value="1"/>
</dbReference>
<dbReference type="Proteomes" id="UP000601171">
    <property type="component" value="Unassembled WGS sequence"/>
</dbReference>
<sequence>MEPLLEVKGLTTSIKTKQGYNNAVEDVSFAIDRGEILSIVGESGCGKSLTAHSILRLITSPPVYITKGEIFYEGRDLLKLNKHEMRNIRGNKISMIFQEPMTSLNPVYTVGKQITEAILLHQNVNKKEAKLKAIDMLKTVGIPSPEQRMNEFPHQLSGGMRQRVMISMALSCQPELLIADEPTTALDVTIQAQILLELKKLRKQFNTSIILITHDLGVVADMAQNVLVMYAGRVIEYGSVKEIFSMPMHPYTSGLLHSIPRLDQNVNKLHVIDGVVPDIGEMPKGCRFWPRCGKAMSICQEKQPELFELQEHKVRCWLYKG</sequence>
<dbReference type="CDD" id="cd03257">
    <property type="entry name" value="ABC_NikE_OppD_transporters"/>
    <property type="match status" value="1"/>
</dbReference>
<dbReference type="InterPro" id="IPR050388">
    <property type="entry name" value="ABC_Ni/Peptide_Import"/>
</dbReference>
<name>A0A926EV71_9FIRM</name>
<evidence type="ECO:0000256" key="3">
    <source>
        <dbReference type="ARBA" id="ARBA00022448"/>
    </source>
</evidence>
<organism evidence="9 10">
    <name type="scientific">Paratissierella segnis</name>
    <dbReference type="NCBI Taxonomy" id="2763679"/>
    <lineage>
        <taxon>Bacteria</taxon>
        <taxon>Bacillati</taxon>
        <taxon>Bacillota</taxon>
        <taxon>Tissierellia</taxon>
        <taxon>Tissierellales</taxon>
        <taxon>Tissierellaceae</taxon>
        <taxon>Paratissierella</taxon>
    </lineage>
</organism>
<dbReference type="InterPro" id="IPR013563">
    <property type="entry name" value="Oligopep_ABC_C"/>
</dbReference>
<dbReference type="GO" id="GO:0015833">
    <property type="term" value="P:peptide transport"/>
    <property type="evidence" value="ECO:0007669"/>
    <property type="project" value="InterPro"/>
</dbReference>
<keyword evidence="4" id="KW-1003">Cell membrane</keyword>
<dbReference type="InterPro" id="IPR003439">
    <property type="entry name" value="ABC_transporter-like_ATP-bd"/>
</dbReference>
<evidence type="ECO:0000313" key="9">
    <source>
        <dbReference type="EMBL" id="MBC8588231.1"/>
    </source>
</evidence>
<proteinExistence type="inferred from homology"/>
<dbReference type="Gene3D" id="3.40.50.300">
    <property type="entry name" value="P-loop containing nucleotide triphosphate hydrolases"/>
    <property type="match status" value="1"/>
</dbReference>
<dbReference type="InterPro" id="IPR003593">
    <property type="entry name" value="AAA+_ATPase"/>
</dbReference>
<comment type="subcellular location">
    <subcellularLocation>
        <location evidence="1">Cell membrane</location>
        <topology evidence="1">Peripheral membrane protein</topology>
    </subcellularLocation>
</comment>
<dbReference type="GO" id="GO:0005886">
    <property type="term" value="C:plasma membrane"/>
    <property type="evidence" value="ECO:0007669"/>
    <property type="project" value="UniProtKB-SubCell"/>
</dbReference>
<dbReference type="SMART" id="SM00382">
    <property type="entry name" value="AAA"/>
    <property type="match status" value="1"/>
</dbReference>
<dbReference type="PANTHER" id="PTHR43297">
    <property type="entry name" value="OLIGOPEPTIDE TRANSPORT ATP-BINDING PROTEIN APPD"/>
    <property type="match status" value="1"/>
</dbReference>
<dbReference type="InterPro" id="IPR027417">
    <property type="entry name" value="P-loop_NTPase"/>
</dbReference>
<dbReference type="SUPFAM" id="SSF52540">
    <property type="entry name" value="P-loop containing nucleoside triphosphate hydrolases"/>
    <property type="match status" value="1"/>
</dbReference>
<evidence type="ECO:0000313" key="10">
    <source>
        <dbReference type="Proteomes" id="UP000601171"/>
    </source>
</evidence>
<dbReference type="GO" id="GO:0005524">
    <property type="term" value="F:ATP binding"/>
    <property type="evidence" value="ECO:0007669"/>
    <property type="project" value="UniProtKB-KW"/>
</dbReference>
<accession>A0A926EV71</accession>
<evidence type="ECO:0000256" key="6">
    <source>
        <dbReference type="ARBA" id="ARBA00022840"/>
    </source>
</evidence>
<dbReference type="Pfam" id="PF00005">
    <property type="entry name" value="ABC_tran"/>
    <property type="match status" value="1"/>
</dbReference>
<dbReference type="GO" id="GO:0016887">
    <property type="term" value="F:ATP hydrolysis activity"/>
    <property type="evidence" value="ECO:0007669"/>
    <property type="project" value="InterPro"/>
</dbReference>
<dbReference type="PROSITE" id="PS50893">
    <property type="entry name" value="ABC_TRANSPORTER_2"/>
    <property type="match status" value="1"/>
</dbReference>
<dbReference type="InterPro" id="IPR017871">
    <property type="entry name" value="ABC_transporter-like_CS"/>
</dbReference>
<evidence type="ECO:0000256" key="2">
    <source>
        <dbReference type="ARBA" id="ARBA00005417"/>
    </source>
</evidence>
<dbReference type="RefSeq" id="WP_262429680.1">
    <property type="nucleotide sequence ID" value="NZ_JACRTG010000018.1"/>
</dbReference>
<evidence type="ECO:0000256" key="7">
    <source>
        <dbReference type="ARBA" id="ARBA00023136"/>
    </source>
</evidence>
<feature type="domain" description="ABC transporter" evidence="8">
    <location>
        <begin position="5"/>
        <end position="256"/>
    </location>
</feature>
<dbReference type="NCBIfam" id="TIGR01727">
    <property type="entry name" value="oligo_HPY"/>
    <property type="match status" value="1"/>
</dbReference>
<dbReference type="EMBL" id="JACRTG010000018">
    <property type="protein sequence ID" value="MBC8588231.1"/>
    <property type="molecule type" value="Genomic_DNA"/>
</dbReference>
<evidence type="ECO:0000256" key="5">
    <source>
        <dbReference type="ARBA" id="ARBA00022741"/>
    </source>
</evidence>
<dbReference type="AlphaFoldDB" id="A0A926EV71"/>
<keyword evidence="7" id="KW-0472">Membrane</keyword>
<dbReference type="PROSITE" id="PS00211">
    <property type="entry name" value="ABC_TRANSPORTER_1"/>
    <property type="match status" value="1"/>
</dbReference>
<comment type="caution">
    <text evidence="9">The sequence shown here is derived from an EMBL/GenBank/DDBJ whole genome shotgun (WGS) entry which is preliminary data.</text>
</comment>
<evidence type="ECO:0000256" key="4">
    <source>
        <dbReference type="ARBA" id="ARBA00022475"/>
    </source>
</evidence>
<dbReference type="FunFam" id="3.40.50.300:FF:000016">
    <property type="entry name" value="Oligopeptide ABC transporter ATP-binding component"/>
    <property type="match status" value="1"/>
</dbReference>
<evidence type="ECO:0000256" key="1">
    <source>
        <dbReference type="ARBA" id="ARBA00004202"/>
    </source>
</evidence>
<dbReference type="PANTHER" id="PTHR43297:SF2">
    <property type="entry name" value="DIPEPTIDE TRANSPORT ATP-BINDING PROTEIN DPPD"/>
    <property type="match status" value="1"/>
</dbReference>
<evidence type="ECO:0000259" key="8">
    <source>
        <dbReference type="PROSITE" id="PS50893"/>
    </source>
</evidence>
<keyword evidence="5" id="KW-0547">Nucleotide-binding</keyword>